<feature type="disulfide bond" evidence="5">
    <location>
        <begin position="236"/>
        <end position="248"/>
    </location>
</feature>
<feature type="chain" id="PRO_5018074074" evidence="6">
    <location>
        <begin position="20"/>
        <end position="289"/>
    </location>
</feature>
<evidence type="ECO:0000313" key="9">
    <source>
        <dbReference type="Proteomes" id="UP000276133"/>
    </source>
</evidence>
<feature type="binding site" evidence="4">
    <location>
        <begin position="37"/>
        <end position="41"/>
    </location>
    <ligand>
        <name>3'-phosphoadenylyl sulfate</name>
        <dbReference type="ChEBI" id="CHEBI:58339"/>
    </ligand>
</feature>
<keyword evidence="1 8" id="KW-0808">Transferase</keyword>
<keyword evidence="2" id="KW-0325">Glycoprotein</keyword>
<evidence type="ECO:0000259" key="7">
    <source>
        <dbReference type="Pfam" id="PF00685"/>
    </source>
</evidence>
<organism evidence="8 9">
    <name type="scientific">Brachionus plicatilis</name>
    <name type="common">Marine rotifer</name>
    <name type="synonym">Brachionus muelleri</name>
    <dbReference type="NCBI Taxonomy" id="10195"/>
    <lineage>
        <taxon>Eukaryota</taxon>
        <taxon>Metazoa</taxon>
        <taxon>Spiralia</taxon>
        <taxon>Gnathifera</taxon>
        <taxon>Rotifera</taxon>
        <taxon>Eurotatoria</taxon>
        <taxon>Monogononta</taxon>
        <taxon>Pseudotrocha</taxon>
        <taxon>Ploima</taxon>
        <taxon>Brachionidae</taxon>
        <taxon>Brachionus</taxon>
    </lineage>
</organism>
<dbReference type="OrthoDB" id="411451at2759"/>
<evidence type="ECO:0000256" key="6">
    <source>
        <dbReference type="SAM" id="SignalP"/>
    </source>
</evidence>
<dbReference type="InterPro" id="IPR037359">
    <property type="entry name" value="NST/OST"/>
</dbReference>
<name>A0A3M7SF82_BRAPC</name>
<keyword evidence="9" id="KW-1185">Reference proteome</keyword>
<feature type="domain" description="Sulfotransferase" evidence="7">
    <location>
        <begin position="28"/>
        <end position="272"/>
    </location>
</feature>
<feature type="signal peptide" evidence="6">
    <location>
        <begin position="1"/>
        <end position="19"/>
    </location>
</feature>
<dbReference type="SUPFAM" id="SSF52540">
    <property type="entry name" value="P-loop containing nucleoside triphosphate hydrolases"/>
    <property type="match status" value="1"/>
</dbReference>
<feature type="binding site" evidence="4">
    <location>
        <position position="118"/>
    </location>
    <ligand>
        <name>3'-phosphoadenylyl sulfate</name>
        <dbReference type="ChEBI" id="CHEBI:58339"/>
    </ligand>
</feature>
<dbReference type="EMBL" id="REGN01001483">
    <property type="protein sequence ID" value="RNA34416.1"/>
    <property type="molecule type" value="Genomic_DNA"/>
</dbReference>
<comment type="caution">
    <text evidence="8">The sequence shown here is derived from an EMBL/GenBank/DDBJ whole genome shotgun (WGS) entry which is preliminary data.</text>
</comment>
<evidence type="ECO:0000256" key="5">
    <source>
        <dbReference type="PIRSR" id="PIRSR637359-3"/>
    </source>
</evidence>
<dbReference type="InterPro" id="IPR000863">
    <property type="entry name" value="Sulfotransferase_dom"/>
</dbReference>
<feature type="active site" description="For sulfotransferase activity" evidence="3">
    <location>
        <position position="37"/>
    </location>
</feature>
<dbReference type="Pfam" id="PF00685">
    <property type="entry name" value="Sulfotransfer_1"/>
    <property type="match status" value="1"/>
</dbReference>
<dbReference type="PANTHER" id="PTHR10605">
    <property type="entry name" value="HEPARAN SULFATE SULFOTRANSFERASE"/>
    <property type="match status" value="1"/>
</dbReference>
<dbReference type="Proteomes" id="UP000276133">
    <property type="component" value="Unassembled WGS sequence"/>
</dbReference>
<gene>
    <name evidence="8" type="ORF">BpHYR1_000884</name>
</gene>
<dbReference type="GO" id="GO:0008467">
    <property type="term" value="F:[heparan sulfate]-glucosamine 3-sulfotransferase activity"/>
    <property type="evidence" value="ECO:0007669"/>
    <property type="project" value="TreeGrafter"/>
</dbReference>
<sequence length="289" mass="34410">MNWKNLLILCWIMVIGSEGLEILKKRLPDAILIGAKKSGTRALLTFISIHPNVSAANPEIHFFDKYYHLGIDWYRSQMPFATQNQIVIEKTPKYLVDPKVAQRVYNMNKNVKLIVILRNPISRAISEFVQTQWKQKRNIFDVEEQARRFNRMLYQNRRGNLTIRKNWSVIRNGIYVKHVKNWLKYFPLESFIFINGDNLVRNPHQEMKKLQEFLAIKPIITERNFVMTTQKRGFPCIRLKPGSDRIKCLNDQKGRPHPKINPSVFQDLDQFYKPFNKEFFELIDQEPFW</sequence>
<evidence type="ECO:0000256" key="1">
    <source>
        <dbReference type="ARBA" id="ARBA00022679"/>
    </source>
</evidence>
<dbReference type="Gene3D" id="3.40.50.300">
    <property type="entry name" value="P-loop containing nucleotide triphosphate hydrolases"/>
    <property type="match status" value="1"/>
</dbReference>
<evidence type="ECO:0000256" key="4">
    <source>
        <dbReference type="PIRSR" id="PIRSR637359-2"/>
    </source>
</evidence>
<keyword evidence="6" id="KW-0732">Signal</keyword>
<protein>
    <submittedName>
        <fullName evidence="8">Heparan sulfate glucosamine 3-O-sulfotransferase 6</fullName>
    </submittedName>
</protein>
<evidence type="ECO:0000256" key="2">
    <source>
        <dbReference type="ARBA" id="ARBA00023180"/>
    </source>
</evidence>
<feature type="binding site" evidence="4">
    <location>
        <begin position="253"/>
        <end position="257"/>
    </location>
    <ligand>
        <name>3'-phosphoadenylyl sulfate</name>
        <dbReference type="ChEBI" id="CHEBI:58339"/>
    </ligand>
</feature>
<evidence type="ECO:0000256" key="3">
    <source>
        <dbReference type="PIRSR" id="PIRSR637359-1"/>
    </source>
</evidence>
<dbReference type="PANTHER" id="PTHR10605:SF72">
    <property type="entry name" value="HEPARAN SULFATE 3-O SULFOTRANSFERASE-B, ISOFORM A"/>
    <property type="match status" value="1"/>
</dbReference>
<feature type="binding site" evidence="4">
    <location>
        <position position="126"/>
    </location>
    <ligand>
        <name>3'-phosphoadenylyl sulfate</name>
        <dbReference type="ChEBI" id="CHEBI:58339"/>
    </ligand>
</feature>
<evidence type="ECO:0000313" key="8">
    <source>
        <dbReference type="EMBL" id="RNA34416.1"/>
    </source>
</evidence>
<dbReference type="STRING" id="10195.A0A3M7SF82"/>
<dbReference type="InterPro" id="IPR027417">
    <property type="entry name" value="P-loop_NTPase"/>
</dbReference>
<keyword evidence="5" id="KW-1015">Disulfide bond</keyword>
<proteinExistence type="predicted"/>
<reference evidence="8 9" key="1">
    <citation type="journal article" date="2018" name="Sci. Rep.">
        <title>Genomic signatures of local adaptation to the degree of environmental predictability in rotifers.</title>
        <authorList>
            <person name="Franch-Gras L."/>
            <person name="Hahn C."/>
            <person name="Garcia-Roger E.M."/>
            <person name="Carmona M.J."/>
            <person name="Serra M."/>
            <person name="Gomez A."/>
        </authorList>
    </citation>
    <scope>NUCLEOTIDE SEQUENCE [LARGE SCALE GENOMIC DNA]</scope>
    <source>
        <strain evidence="8">HYR1</strain>
    </source>
</reference>
<dbReference type="AlphaFoldDB" id="A0A3M7SF82"/>
<accession>A0A3M7SF82</accession>